<name>A0AB33Z3Q8_9GAMM</name>
<accession>A0AB33Z3Q8</accession>
<organism evidence="6 7">
    <name type="scientific">Cycloclasticus pugetii</name>
    <dbReference type="NCBI Taxonomy" id="34068"/>
    <lineage>
        <taxon>Bacteria</taxon>
        <taxon>Pseudomonadati</taxon>
        <taxon>Pseudomonadota</taxon>
        <taxon>Gammaproteobacteria</taxon>
        <taxon>Thiotrichales</taxon>
        <taxon>Piscirickettsiaceae</taxon>
        <taxon>Cycloclasticus</taxon>
    </lineage>
</organism>
<evidence type="ECO:0000256" key="5">
    <source>
        <dbReference type="ARBA" id="ARBA00031841"/>
    </source>
</evidence>
<dbReference type="GO" id="GO:0005829">
    <property type="term" value="C:cytosol"/>
    <property type="evidence" value="ECO:0007669"/>
    <property type="project" value="TreeGrafter"/>
</dbReference>
<dbReference type="Proteomes" id="UP000015462">
    <property type="component" value="Unassembled WGS sequence"/>
</dbReference>
<reference evidence="6 7" key="1">
    <citation type="journal article" date="2013" name="Genome Announc.">
        <title>Genome Sequence of the Pyrene- and Fluoranthene-Degrading Bacterium Cycloclasticus sp. Strain PY97M.</title>
        <authorList>
            <person name="Cui Z."/>
            <person name="Xu G."/>
            <person name="Li Q."/>
            <person name="Gao W."/>
            <person name="Zheng L."/>
        </authorList>
    </citation>
    <scope>NUCLEOTIDE SEQUENCE [LARGE SCALE GENOMIC DNA]</scope>
    <source>
        <strain evidence="6 7">PY97M</strain>
    </source>
</reference>
<protein>
    <recommendedName>
        <fullName evidence="3">Large ribosomal RNA subunit accumulation protein YceD</fullName>
    </recommendedName>
    <alternativeName>
        <fullName evidence="5">23S rRNA accumulation protein YceD</fullName>
    </alternativeName>
</protein>
<keyword evidence="4" id="KW-0690">Ribosome biogenesis</keyword>
<evidence type="ECO:0000256" key="4">
    <source>
        <dbReference type="ARBA" id="ARBA00022517"/>
    </source>
</evidence>
<proteinExistence type="inferred from homology"/>
<keyword evidence="7" id="KW-1185">Reference proteome</keyword>
<dbReference type="InterPro" id="IPR003772">
    <property type="entry name" value="YceD"/>
</dbReference>
<evidence type="ECO:0000256" key="1">
    <source>
        <dbReference type="ARBA" id="ARBA00002868"/>
    </source>
</evidence>
<dbReference type="EMBL" id="ASHL01000002">
    <property type="protein sequence ID" value="EPD13782.1"/>
    <property type="molecule type" value="Genomic_DNA"/>
</dbReference>
<comment type="similarity">
    <text evidence="2">Belongs to the DUF177 domain family.</text>
</comment>
<gene>
    <name evidence="6" type="ORF">L196_04576</name>
</gene>
<sequence>MTKTLQIEVDPSLCASQERNITGELPYDELQQIQADIDPSSSSIRADLTFSKAGKFVVLTGRISADLVLQCAACLELTDFPVNIDVKLAIINDEARASLIPDDCEPYLYDGERLLISDVVEAEVVLVLPSIARHEVCPVELPKSSASKDYGLETEKKKNPFEVLEKLKLN</sequence>
<dbReference type="PANTHER" id="PTHR38099:SF1">
    <property type="entry name" value="LARGE RIBOSOMAL RNA SUBUNIT ACCUMULATION PROTEIN YCED"/>
    <property type="match status" value="1"/>
</dbReference>
<evidence type="ECO:0000313" key="7">
    <source>
        <dbReference type="Proteomes" id="UP000015462"/>
    </source>
</evidence>
<comment type="function">
    <text evidence="1">Plays a role in synthesis, processing and/or stability of 23S rRNA.</text>
</comment>
<evidence type="ECO:0000256" key="3">
    <source>
        <dbReference type="ARBA" id="ARBA00015716"/>
    </source>
</evidence>
<dbReference type="Pfam" id="PF02620">
    <property type="entry name" value="YceD"/>
    <property type="match status" value="1"/>
</dbReference>
<dbReference type="GO" id="GO:0042254">
    <property type="term" value="P:ribosome biogenesis"/>
    <property type="evidence" value="ECO:0007669"/>
    <property type="project" value="UniProtKB-KW"/>
</dbReference>
<dbReference type="RefSeq" id="WP_016390106.1">
    <property type="nucleotide sequence ID" value="NZ_JBLWZB010000004.1"/>
</dbReference>
<evidence type="ECO:0000313" key="6">
    <source>
        <dbReference type="EMBL" id="EPD13782.1"/>
    </source>
</evidence>
<dbReference type="PANTHER" id="PTHR38099">
    <property type="entry name" value="LARGE RIBOSOMAL RNA SUBUNIT ACCUMULATION PROTEIN YCED"/>
    <property type="match status" value="1"/>
</dbReference>
<evidence type="ECO:0000256" key="2">
    <source>
        <dbReference type="ARBA" id="ARBA00010740"/>
    </source>
</evidence>
<dbReference type="InterPro" id="IPR039255">
    <property type="entry name" value="YceD_bac"/>
</dbReference>
<dbReference type="AlphaFoldDB" id="A0AB33Z3Q8"/>
<comment type="caution">
    <text evidence="6">The sequence shown here is derived from an EMBL/GenBank/DDBJ whole genome shotgun (WGS) entry which is preliminary data.</text>
</comment>